<sequence length="104" mass="11871">MYVVIIVSKGCRSLKAILAESSGWRRVIMFSREVEKIAREVARELRGDMVIIKVGDLTEENLLKIYTKYPPRLVLNCDCSSTFNHYIELVRASGVKEVNYCLDG</sequence>
<name>A0A7J3Y069_9CREN</name>
<evidence type="ECO:0000313" key="1">
    <source>
        <dbReference type="EMBL" id="HHP68109.1"/>
    </source>
</evidence>
<organism evidence="1">
    <name type="scientific">Thermogladius calderae</name>
    <dbReference type="NCBI Taxonomy" id="1200300"/>
    <lineage>
        <taxon>Archaea</taxon>
        <taxon>Thermoproteota</taxon>
        <taxon>Thermoprotei</taxon>
        <taxon>Desulfurococcales</taxon>
        <taxon>Desulfurococcaceae</taxon>
        <taxon>Thermogladius</taxon>
    </lineage>
</organism>
<dbReference type="EMBL" id="DRYK01000061">
    <property type="protein sequence ID" value="HHP68109.1"/>
    <property type="molecule type" value="Genomic_DNA"/>
</dbReference>
<protein>
    <submittedName>
        <fullName evidence="1">Uncharacterized protein</fullName>
    </submittedName>
</protein>
<accession>A0A7J3Y069</accession>
<gene>
    <name evidence="1" type="ORF">ENM60_04915</name>
</gene>
<proteinExistence type="predicted"/>
<comment type="caution">
    <text evidence="1">The sequence shown here is derived from an EMBL/GenBank/DDBJ whole genome shotgun (WGS) entry which is preliminary data.</text>
</comment>
<dbReference type="AlphaFoldDB" id="A0A7J3Y069"/>
<reference evidence="1" key="1">
    <citation type="journal article" date="2020" name="mSystems">
        <title>Genome- and Community-Level Interaction Insights into Carbon Utilization and Element Cycling Functions of Hydrothermarchaeota in Hydrothermal Sediment.</title>
        <authorList>
            <person name="Zhou Z."/>
            <person name="Liu Y."/>
            <person name="Xu W."/>
            <person name="Pan J."/>
            <person name="Luo Z.H."/>
            <person name="Li M."/>
        </authorList>
    </citation>
    <scope>NUCLEOTIDE SEQUENCE [LARGE SCALE GENOMIC DNA]</scope>
    <source>
        <strain evidence="1">SpSt-110</strain>
    </source>
</reference>